<sequence length="450" mass="51139">MANHRAVIAAVLVFCLCFVQVARCDVVAAAVSPSSPEQAQELQMLRAKVASLEDEISGRKEETLQLENVVREKSAQIAALVSELEVLQVPNVADDESVLKANAHNEMLEKQVLRLGSDLEEQVKKGESLEARASEAEKSLLELTQKLDHAEKINMEQKKKIEELNHSLRQVQDKLFEVEREAKLKAEELMKVHGMWLPHWVMARFVYCQDLASDKWQLHGKPVLDALAQKKSVPAAKAHLNSLKKSTDVYASAIATRSTQAYRVCRDTIQPSMAKAQEFADHYWQESKKFTTPYITKVVAASEPRLSRVCAVLEPYTRPVISAWRKLVMSASVPHRQVQKGIKHFVNDNGLLKSDSADRFAWFTASALVALPMFYTYKMLSAAICFLFLEKNIDKKELGNIDKKELGIKDAYGRMGYIFSRIFYKRLNESRKVQQRTEPEFCKKKKENKI</sequence>
<evidence type="ECO:0000256" key="2">
    <source>
        <dbReference type="SAM" id="Phobius"/>
    </source>
</evidence>
<dbReference type="InterPro" id="IPR022092">
    <property type="entry name" value="TMF_DNA-bd"/>
</dbReference>
<keyword evidence="2" id="KW-0812">Transmembrane</keyword>
<feature type="transmembrane region" description="Helical" evidence="2">
    <location>
        <begin position="360"/>
        <end position="389"/>
    </location>
</feature>
<dbReference type="PANTHER" id="PTHR34360:SF11">
    <property type="entry name" value="OS04G0607150 PROTEIN"/>
    <property type="match status" value="1"/>
</dbReference>
<evidence type="ECO:0000256" key="3">
    <source>
        <dbReference type="SAM" id="SignalP"/>
    </source>
</evidence>
<feature type="chain" id="PRO_5004162285" evidence="3">
    <location>
        <begin position="25"/>
        <end position="450"/>
    </location>
</feature>
<dbReference type="PANTHER" id="PTHR34360">
    <property type="entry name" value="OS08G0519400 PROTEIN"/>
    <property type="match status" value="1"/>
</dbReference>
<feature type="coiled-coil region" evidence="1">
    <location>
        <begin position="35"/>
        <end position="62"/>
    </location>
</feature>
<keyword evidence="3" id="KW-0732">Signal</keyword>
<dbReference type="Pfam" id="PF12329">
    <property type="entry name" value="TMF_DNA_bd"/>
    <property type="match status" value="1"/>
</dbReference>
<protein>
    <submittedName>
        <fullName evidence="4">OSIGBa0113I13.10 protein</fullName>
    </submittedName>
</protein>
<evidence type="ECO:0000313" key="4">
    <source>
        <dbReference type="EMBL" id="CAH66784.1"/>
    </source>
</evidence>
<keyword evidence="1" id="KW-0175">Coiled coil</keyword>
<keyword evidence="2" id="KW-0472">Membrane</keyword>
<proteinExistence type="predicted"/>
<keyword evidence="2" id="KW-1133">Transmembrane helix</keyword>
<name>Q01KD7_ORYSA</name>
<dbReference type="AlphaFoldDB" id="Q01KD7"/>
<organism evidence="4">
    <name type="scientific">Oryza sativa</name>
    <name type="common">Rice</name>
    <dbReference type="NCBI Taxonomy" id="4530"/>
    <lineage>
        <taxon>Eukaryota</taxon>
        <taxon>Viridiplantae</taxon>
        <taxon>Streptophyta</taxon>
        <taxon>Embryophyta</taxon>
        <taxon>Tracheophyta</taxon>
        <taxon>Spermatophyta</taxon>
        <taxon>Magnoliopsida</taxon>
        <taxon>Liliopsida</taxon>
        <taxon>Poales</taxon>
        <taxon>Poaceae</taxon>
        <taxon>BOP clade</taxon>
        <taxon>Oryzoideae</taxon>
        <taxon>Oryzeae</taxon>
        <taxon>Oryzinae</taxon>
        <taxon>Oryza</taxon>
    </lineage>
</organism>
<dbReference type="EMBL" id="CR855143">
    <property type="protein sequence ID" value="CAH66784.1"/>
    <property type="molecule type" value="Genomic_DNA"/>
</dbReference>
<feature type="signal peptide" evidence="3">
    <location>
        <begin position="1"/>
        <end position="24"/>
    </location>
</feature>
<gene>
    <name evidence="4" type="primary">OSIGBa0113I13.10</name>
</gene>
<reference evidence="4" key="2">
    <citation type="submission" date="2004-10" db="EMBL/GenBank/DDBJ databases">
        <title>Chromosome-wide comparison between domesticated rice subspecies indica and japonica.</title>
        <authorList>
            <person name="Han B."/>
        </authorList>
    </citation>
    <scope>NUCLEOTIDE SEQUENCE</scope>
</reference>
<feature type="coiled-coil region" evidence="1">
    <location>
        <begin position="119"/>
        <end position="188"/>
    </location>
</feature>
<evidence type="ECO:0000256" key="1">
    <source>
        <dbReference type="SAM" id="Coils"/>
    </source>
</evidence>
<reference evidence="4" key="1">
    <citation type="journal article" date="2002" name="Nature">
        <title>Sequence and analysis of rice chromosome 4.</title>
        <authorList>
            <person name="Feng Q."/>
            <person name="Zhang Y."/>
            <person name="Hao P."/>
            <person name="Wang S."/>
            <person name="Fu G."/>
            <person name="Huang Y."/>
            <person name="Li Y."/>
            <person name="Zhu J."/>
            <person name="Liu Y."/>
            <person name="Hu X."/>
            <person name="Jia P."/>
            <person name="Zhang Y."/>
            <person name="Zhao Q."/>
            <person name="Ying K."/>
            <person name="Yu S."/>
            <person name="Tang Y."/>
            <person name="Weng Q."/>
            <person name="Zhang L."/>
            <person name="Lu Y."/>
            <person name="Mu J."/>
            <person name="Lu Y."/>
            <person name="Zhang L.S."/>
            <person name="Yu Z."/>
            <person name="Fan D."/>
            <person name="Liu X."/>
            <person name="Lu T."/>
            <person name="Li C."/>
            <person name="Wu Y."/>
            <person name="Sun T."/>
            <person name="Lei H."/>
            <person name="Li T."/>
            <person name="Hu H."/>
            <person name="Guan J."/>
            <person name="Wu M."/>
            <person name="Zhang R."/>
            <person name="Zhou B."/>
            <person name="Chen Z."/>
            <person name="Chen L."/>
            <person name="Jin Z."/>
            <person name="Wang R."/>
            <person name="Yin H."/>
            <person name="Cai Z."/>
            <person name="Ren S."/>
            <person name="Lv G."/>
            <person name="Gu W."/>
            <person name="Zhu G."/>
            <person name="Tu Y."/>
            <person name="Jia J."/>
            <person name="Zhang Y."/>
            <person name="Chen J."/>
            <person name="Kang H."/>
            <person name="Chen X."/>
            <person name="Shao C."/>
            <person name="Sun Y."/>
            <person name="Hu Q."/>
            <person name="Zhang X."/>
            <person name="Zhang W."/>
            <person name="Wang L."/>
            <person name="Ding C."/>
            <person name="Sheng H."/>
            <person name="Gu J."/>
            <person name="Chen S."/>
            <person name="Ni L."/>
            <person name="Zhu F."/>
            <person name="Chen W."/>
            <person name="Lan L."/>
            <person name="Lai Y."/>
            <person name="Cheng Z."/>
            <person name="Gu M."/>
            <person name="Jiang J."/>
            <person name="Li J."/>
            <person name="Hong G."/>
            <person name="Xue Y."/>
            <person name="Han B."/>
        </authorList>
    </citation>
    <scope>NUCLEOTIDE SEQUENCE</scope>
</reference>
<accession>Q01KD7</accession>